<sequence length="48" mass="5452">MILRHVWRYCHVDMFFVRSVHGACSNAQSAGRKLLALSAYTNPSWSPS</sequence>
<proteinExistence type="predicted"/>
<dbReference type="EMBL" id="GBEZ01004115">
    <property type="protein sequence ID" value="JAC81076.1"/>
    <property type="molecule type" value="Transcribed_RNA"/>
</dbReference>
<accession>A0A061SEB3</accession>
<reference evidence="1" key="1">
    <citation type="submission" date="2014-05" db="EMBL/GenBank/DDBJ databases">
        <title>The transcriptome of the halophilic microalga Tetraselmis sp. GSL018 isolated from the Great Salt Lake, Utah.</title>
        <authorList>
            <person name="Jinkerson R.E."/>
            <person name="D'Adamo S."/>
            <person name="Posewitz M.C."/>
        </authorList>
    </citation>
    <scope>NUCLEOTIDE SEQUENCE</scope>
    <source>
        <strain evidence="1">GSL018</strain>
    </source>
</reference>
<evidence type="ECO:0000313" key="1">
    <source>
        <dbReference type="EMBL" id="JAC81076.1"/>
    </source>
</evidence>
<organism evidence="1">
    <name type="scientific">Tetraselmis sp. GSL018</name>
    <dbReference type="NCBI Taxonomy" id="582737"/>
    <lineage>
        <taxon>Eukaryota</taxon>
        <taxon>Viridiplantae</taxon>
        <taxon>Chlorophyta</taxon>
        <taxon>core chlorophytes</taxon>
        <taxon>Chlorodendrophyceae</taxon>
        <taxon>Chlorodendrales</taxon>
        <taxon>Chlorodendraceae</taxon>
        <taxon>Tetraselmis</taxon>
    </lineage>
</organism>
<protein>
    <submittedName>
        <fullName evidence="1">Uncharacterized protein</fullName>
    </submittedName>
</protein>
<gene>
    <name evidence="1" type="ORF">TSPGSL018_8747</name>
</gene>
<name>A0A061SEB3_9CHLO</name>
<dbReference type="AlphaFoldDB" id="A0A061SEB3"/>